<proteinExistence type="predicted"/>
<protein>
    <submittedName>
        <fullName evidence="2">Uncharacterized protein</fullName>
    </submittedName>
</protein>
<reference evidence="2" key="1">
    <citation type="submission" date="2023-10" db="EMBL/GenBank/DDBJ databases">
        <authorList>
            <person name="Chen Y."/>
            <person name="Shah S."/>
            <person name="Dougan E. K."/>
            <person name="Thang M."/>
            <person name="Chan C."/>
        </authorList>
    </citation>
    <scope>NUCLEOTIDE SEQUENCE [LARGE SCALE GENOMIC DNA]</scope>
</reference>
<evidence type="ECO:0000313" key="3">
    <source>
        <dbReference type="Proteomes" id="UP001189429"/>
    </source>
</evidence>
<sequence length="106" mass="10607">GRMAHGPPAAGGLPLGGAVPGSAPPVRQGAPLGSPAPAGRAQLRAGAGGEDARGVLRPPPAARLWRPGARLPGALPWPGAARPPRGPSTRVWRRARCCQGRLAGSR</sequence>
<feature type="compositionally biased region" description="Low complexity" evidence="1">
    <location>
        <begin position="62"/>
        <end position="83"/>
    </location>
</feature>
<feature type="compositionally biased region" description="Low complexity" evidence="1">
    <location>
        <begin position="1"/>
        <end position="12"/>
    </location>
</feature>
<feature type="non-terminal residue" evidence="2">
    <location>
        <position position="1"/>
    </location>
</feature>
<accession>A0ABN9RBN7</accession>
<feature type="region of interest" description="Disordered" evidence="1">
    <location>
        <begin position="1"/>
        <end position="91"/>
    </location>
</feature>
<gene>
    <name evidence="2" type="ORF">PCOR1329_LOCUS17617</name>
</gene>
<dbReference type="Proteomes" id="UP001189429">
    <property type="component" value="Unassembled WGS sequence"/>
</dbReference>
<evidence type="ECO:0000313" key="2">
    <source>
        <dbReference type="EMBL" id="CAK0813827.1"/>
    </source>
</evidence>
<feature type="non-terminal residue" evidence="2">
    <location>
        <position position="106"/>
    </location>
</feature>
<comment type="caution">
    <text evidence="2">The sequence shown here is derived from an EMBL/GenBank/DDBJ whole genome shotgun (WGS) entry which is preliminary data.</text>
</comment>
<evidence type="ECO:0000256" key="1">
    <source>
        <dbReference type="SAM" id="MobiDB-lite"/>
    </source>
</evidence>
<keyword evidence="3" id="KW-1185">Reference proteome</keyword>
<name>A0ABN9RBN7_9DINO</name>
<dbReference type="EMBL" id="CAUYUJ010005485">
    <property type="protein sequence ID" value="CAK0813827.1"/>
    <property type="molecule type" value="Genomic_DNA"/>
</dbReference>
<feature type="compositionally biased region" description="Low complexity" evidence="1">
    <location>
        <begin position="35"/>
        <end position="45"/>
    </location>
</feature>
<organism evidence="2 3">
    <name type="scientific">Prorocentrum cordatum</name>
    <dbReference type="NCBI Taxonomy" id="2364126"/>
    <lineage>
        <taxon>Eukaryota</taxon>
        <taxon>Sar</taxon>
        <taxon>Alveolata</taxon>
        <taxon>Dinophyceae</taxon>
        <taxon>Prorocentrales</taxon>
        <taxon>Prorocentraceae</taxon>
        <taxon>Prorocentrum</taxon>
    </lineage>
</organism>